<evidence type="ECO:0000313" key="3">
    <source>
        <dbReference type="Proteomes" id="UP000777935"/>
    </source>
</evidence>
<name>A0ABX2IU93_9RHOB</name>
<dbReference type="RefSeq" id="WP_174136442.1">
    <property type="nucleotide sequence ID" value="NZ_JABUFE010000003.1"/>
</dbReference>
<dbReference type="Proteomes" id="UP000777935">
    <property type="component" value="Unassembled WGS sequence"/>
</dbReference>
<keyword evidence="3" id="KW-1185">Reference proteome</keyword>
<feature type="signal peptide" evidence="1">
    <location>
        <begin position="1"/>
        <end position="19"/>
    </location>
</feature>
<gene>
    <name evidence="2" type="ORF">HRQ87_06315</name>
</gene>
<organism evidence="2 3">
    <name type="scientific">Parasulfitobacter algicola</name>
    <dbReference type="NCBI Taxonomy" id="2614809"/>
    <lineage>
        <taxon>Bacteria</taxon>
        <taxon>Pseudomonadati</taxon>
        <taxon>Pseudomonadota</taxon>
        <taxon>Alphaproteobacteria</taxon>
        <taxon>Rhodobacterales</taxon>
        <taxon>Roseobacteraceae</taxon>
        <taxon>Parasulfitobacter</taxon>
    </lineage>
</organism>
<evidence type="ECO:0000256" key="1">
    <source>
        <dbReference type="SAM" id="SignalP"/>
    </source>
</evidence>
<feature type="chain" id="PRO_5047072609" evidence="1">
    <location>
        <begin position="20"/>
        <end position="104"/>
    </location>
</feature>
<sequence length="104" mass="11657">MKKIVLLATLVVISFPFFAATADANTIKRACMKSDRAGVNSALCGCIQKAADATLTRRDQQLASKFFADPHMSQEVRQSDRESHEIFWQKYKNFGQTAQAYCGY</sequence>
<evidence type="ECO:0000313" key="2">
    <source>
        <dbReference type="EMBL" id="NSX54412.1"/>
    </source>
</evidence>
<comment type="caution">
    <text evidence="2">The sequence shown here is derived from an EMBL/GenBank/DDBJ whole genome shotgun (WGS) entry which is preliminary data.</text>
</comment>
<dbReference type="EMBL" id="JABUFE010000003">
    <property type="protein sequence ID" value="NSX54412.1"/>
    <property type="molecule type" value="Genomic_DNA"/>
</dbReference>
<proteinExistence type="predicted"/>
<accession>A0ABX2IU93</accession>
<reference evidence="2 3" key="1">
    <citation type="submission" date="2020-06" db="EMBL/GenBank/DDBJ databases">
        <title>Sulfitobacter algicola sp. nov., isolated from green algae.</title>
        <authorList>
            <person name="Wang C."/>
        </authorList>
    </citation>
    <scope>NUCLEOTIDE SEQUENCE [LARGE SCALE GENOMIC DNA]</scope>
    <source>
        <strain evidence="2 3">1151</strain>
    </source>
</reference>
<protein>
    <submittedName>
        <fullName evidence="2">Uncharacterized protein</fullName>
    </submittedName>
</protein>
<keyword evidence="1" id="KW-0732">Signal</keyword>